<evidence type="ECO:0000256" key="9">
    <source>
        <dbReference type="ARBA" id="ARBA00022840"/>
    </source>
</evidence>
<evidence type="ECO:0000256" key="1">
    <source>
        <dbReference type="ARBA" id="ARBA00004496"/>
    </source>
</evidence>
<evidence type="ECO:0000256" key="7">
    <source>
        <dbReference type="ARBA" id="ARBA00022723"/>
    </source>
</evidence>
<dbReference type="GO" id="GO:0046872">
    <property type="term" value="F:metal ion binding"/>
    <property type="evidence" value="ECO:0007669"/>
    <property type="project" value="UniProtKB-KW"/>
</dbReference>
<dbReference type="Proteomes" id="UP000321408">
    <property type="component" value="Chromosome"/>
</dbReference>
<feature type="domain" description="GS beta-grasp" evidence="16">
    <location>
        <begin position="21"/>
        <end position="106"/>
    </location>
</feature>
<keyword evidence="7 13" id="KW-0479">Metal-binding</keyword>
<sequence length="451" mass="51379">MSFNQDKKEKIEEVLNEIKEKNIKFCLLQFLSIEGTLKSIGINSNRIEEVLYSGEGFDGSSITGYGRLEESDMVAVPDPNTFGIIPWTNEKETDGRFICDIYNPDGTRFEGDPRYILQRTCLKAKKMGYILKVAPELEFFLLKQNGNDVPKATDTRGYFSDDAANQDHAIRKEIALNAEKFPFLEVETVHHEVARSQHEIDIRYNEVLHMADACMTMKMVIKATAAKHGYLATFMPKPWANHNGSGMHVHQSLWSIEKGENVFYDPNDPNKISDILRYFIGGQLKHAHSMTAILNSWPNSYKRLVPGYEAPTLIAWGFKNRSMLIRVPNFFEKASAARMEIRSPDPAGNIYLQFAALLNAGLDGIENKIIPPKPVEVNLFKISKDERKKMGVEELPESLGEALSHMRHSTFTRDMLGEVAYKAYSDSKMKENQLYNTQVSEWELNRYSTVL</sequence>
<dbReference type="EC" id="6.3.1.2" evidence="3"/>
<evidence type="ECO:0000313" key="19">
    <source>
        <dbReference type="Proteomes" id="UP000321408"/>
    </source>
</evidence>
<dbReference type="InterPro" id="IPR008146">
    <property type="entry name" value="Gln_synth_cat_dom"/>
</dbReference>
<feature type="binding site" evidence="13">
    <location>
        <position position="192"/>
    </location>
    <ligand>
        <name>Mg(2+)</name>
        <dbReference type="ChEBI" id="CHEBI:18420"/>
        <label>1</label>
    </ligand>
</feature>
<keyword evidence="5" id="KW-0963">Cytoplasm</keyword>
<dbReference type="Gene3D" id="3.10.20.70">
    <property type="entry name" value="Glutamine synthetase, N-terminal domain"/>
    <property type="match status" value="1"/>
</dbReference>
<dbReference type="InterPro" id="IPR008147">
    <property type="entry name" value="Gln_synt_N"/>
</dbReference>
<evidence type="ECO:0000256" key="13">
    <source>
        <dbReference type="PIRSR" id="PIRSR604809-3"/>
    </source>
</evidence>
<feature type="binding site" evidence="12">
    <location>
        <begin position="250"/>
        <end position="252"/>
    </location>
    <ligand>
        <name>ATP</name>
        <dbReference type="ChEBI" id="CHEBI:30616"/>
    </ligand>
</feature>
<comment type="similarity">
    <text evidence="2 14 15">Belongs to the glutamine synthetase family.</text>
</comment>
<feature type="binding site" evidence="11">
    <location>
        <position position="342"/>
    </location>
    <ligand>
        <name>L-glutamate</name>
        <dbReference type="ChEBI" id="CHEBI:29985"/>
    </ligand>
</feature>
<dbReference type="AlphaFoldDB" id="A0A5B9DEJ1"/>
<dbReference type="InterPro" id="IPR004809">
    <property type="entry name" value="Gln_synth_I"/>
</dbReference>
<evidence type="ECO:0000256" key="15">
    <source>
        <dbReference type="RuleBase" id="RU000384"/>
    </source>
</evidence>
<dbReference type="SMART" id="SM01230">
    <property type="entry name" value="Gln-synt_C"/>
    <property type="match status" value="1"/>
</dbReference>
<feature type="binding site" evidence="12">
    <location>
        <position position="187"/>
    </location>
    <ligand>
        <name>ATP</name>
        <dbReference type="ChEBI" id="CHEBI:30616"/>
    </ligand>
</feature>
<dbReference type="SUPFAM" id="SSF55931">
    <property type="entry name" value="Glutamine synthetase/guanido kinase"/>
    <property type="match status" value="1"/>
</dbReference>
<keyword evidence="9 12" id="KW-0067">ATP-binding</keyword>
<comment type="subcellular location">
    <subcellularLocation>
        <location evidence="1">Cytoplasm</location>
    </subcellularLocation>
</comment>
<evidence type="ECO:0000256" key="6">
    <source>
        <dbReference type="ARBA" id="ARBA00022598"/>
    </source>
</evidence>
<name>A0A5B9DEJ1_9ARCH</name>
<organism evidence="18 19">
    <name type="scientific">Promethearchaeum syntrophicum</name>
    <dbReference type="NCBI Taxonomy" id="2594042"/>
    <lineage>
        <taxon>Archaea</taxon>
        <taxon>Promethearchaeati</taxon>
        <taxon>Promethearchaeota</taxon>
        <taxon>Promethearchaeia</taxon>
        <taxon>Promethearchaeales</taxon>
        <taxon>Promethearchaeaceae</taxon>
        <taxon>Promethearchaeum</taxon>
    </lineage>
</organism>
<gene>
    <name evidence="18" type="primary">glnA</name>
    <name evidence="18" type="ORF">DSAG12_03495</name>
</gene>
<feature type="binding site" evidence="13">
    <location>
        <position position="199"/>
    </location>
    <ligand>
        <name>Mg(2+)</name>
        <dbReference type="ChEBI" id="CHEBI:18420"/>
        <label>1</label>
    </ligand>
</feature>
<evidence type="ECO:0000256" key="5">
    <source>
        <dbReference type="ARBA" id="ARBA00022490"/>
    </source>
</evidence>
<proteinExistence type="inferred from homology"/>
<evidence type="ECO:0000256" key="10">
    <source>
        <dbReference type="ARBA" id="ARBA00030668"/>
    </source>
</evidence>
<evidence type="ECO:0000256" key="8">
    <source>
        <dbReference type="ARBA" id="ARBA00022741"/>
    </source>
</evidence>
<evidence type="ECO:0000256" key="3">
    <source>
        <dbReference type="ARBA" id="ARBA00012937"/>
    </source>
</evidence>
<feature type="binding site" evidence="13">
    <location>
        <position position="136"/>
    </location>
    <ligand>
        <name>Mg(2+)</name>
        <dbReference type="ChEBI" id="CHEBI:18420"/>
        <label>1</label>
    </ligand>
</feature>
<feature type="binding site" evidence="12">
    <location>
        <position position="321"/>
    </location>
    <ligand>
        <name>ATP</name>
        <dbReference type="ChEBI" id="CHEBI:30616"/>
    </ligand>
</feature>
<dbReference type="GO" id="GO:0006542">
    <property type="term" value="P:glutamine biosynthetic process"/>
    <property type="evidence" value="ECO:0007669"/>
    <property type="project" value="InterPro"/>
</dbReference>
<accession>A0A5B9DEJ1</accession>
<dbReference type="Pfam" id="PF00120">
    <property type="entry name" value="Gln-synt_C"/>
    <property type="match status" value="1"/>
</dbReference>
<keyword evidence="6 18" id="KW-0436">Ligase</keyword>
<feature type="binding site" evidence="13">
    <location>
        <position position="248"/>
    </location>
    <ligand>
        <name>Mg(2+)</name>
        <dbReference type="ChEBI" id="CHEBI:18420"/>
        <label>1</label>
    </ligand>
</feature>
<dbReference type="PANTHER" id="PTHR43785:SF12">
    <property type="entry name" value="TYPE-1 GLUTAMINE SYNTHETASE 2"/>
    <property type="match status" value="1"/>
</dbReference>
<dbReference type="Gene3D" id="3.30.590.10">
    <property type="entry name" value="Glutamine synthetase/guanido kinase, catalytic domain"/>
    <property type="match status" value="1"/>
</dbReference>
<dbReference type="GO" id="GO:0004356">
    <property type="term" value="F:glutamine synthetase activity"/>
    <property type="evidence" value="ECO:0007669"/>
    <property type="project" value="UniProtKB-EC"/>
</dbReference>
<evidence type="ECO:0000313" key="18">
    <source>
        <dbReference type="EMBL" id="QEE17658.1"/>
    </source>
</evidence>
<dbReference type="SUPFAM" id="SSF54368">
    <property type="entry name" value="Glutamine synthetase, N-terminal domain"/>
    <property type="match status" value="1"/>
</dbReference>
<evidence type="ECO:0000256" key="2">
    <source>
        <dbReference type="ARBA" id="ARBA00009897"/>
    </source>
</evidence>
<protein>
    <recommendedName>
        <fullName evidence="4">Glutamine synthetase</fullName>
        <ecNumber evidence="3">6.3.1.2</ecNumber>
    </recommendedName>
    <alternativeName>
        <fullName evidence="10">Glutamate--ammonia ligase</fullName>
    </alternativeName>
</protein>
<feature type="binding site" evidence="11">
    <location>
        <position position="321"/>
    </location>
    <ligand>
        <name>L-glutamate</name>
        <dbReference type="ChEBI" id="CHEBI:29985"/>
    </ligand>
</feature>
<keyword evidence="8 12" id="KW-0547">Nucleotide-binding</keyword>
<dbReference type="PANTHER" id="PTHR43785">
    <property type="entry name" value="GAMMA-GLUTAMYLPUTRESCINE SYNTHETASE"/>
    <property type="match status" value="1"/>
</dbReference>
<feature type="binding site" evidence="13">
    <location>
        <position position="138"/>
    </location>
    <ligand>
        <name>Mg(2+)</name>
        <dbReference type="ChEBI" id="CHEBI:18420"/>
        <label>1</label>
    </ligand>
</feature>
<evidence type="ECO:0000256" key="14">
    <source>
        <dbReference type="PROSITE-ProRule" id="PRU01330"/>
    </source>
</evidence>
<dbReference type="InterPro" id="IPR036651">
    <property type="entry name" value="Gln_synt_N_sf"/>
</dbReference>
<dbReference type="GeneID" id="41331466"/>
<feature type="binding site" evidence="11">
    <location>
        <position position="303"/>
    </location>
    <ligand>
        <name>L-glutamate</name>
        <dbReference type="ChEBI" id="CHEBI:29985"/>
    </ligand>
</feature>
<keyword evidence="13" id="KW-0460">Magnesium</keyword>
<feature type="domain" description="GS catalytic" evidence="17">
    <location>
        <begin position="113"/>
        <end position="451"/>
    </location>
</feature>
<dbReference type="EMBL" id="CP042905">
    <property type="protein sequence ID" value="QEE17658.1"/>
    <property type="molecule type" value="Genomic_DNA"/>
</dbReference>
<evidence type="ECO:0000259" key="17">
    <source>
        <dbReference type="PROSITE" id="PS51987"/>
    </source>
</evidence>
<dbReference type="PROSITE" id="PS51986">
    <property type="entry name" value="GS_BETA_GRASP"/>
    <property type="match status" value="1"/>
</dbReference>
<dbReference type="GO" id="GO:0005737">
    <property type="term" value="C:cytoplasm"/>
    <property type="evidence" value="ECO:0007669"/>
    <property type="project" value="UniProtKB-SubCell"/>
</dbReference>
<keyword evidence="19" id="KW-1185">Reference proteome</keyword>
<dbReference type="InterPro" id="IPR014746">
    <property type="entry name" value="Gln_synth/guanido_kin_cat_dom"/>
</dbReference>
<dbReference type="KEGG" id="psyt:DSAG12_03495"/>
<dbReference type="PROSITE" id="PS51987">
    <property type="entry name" value="GS_CATALYTIC"/>
    <property type="match status" value="1"/>
</dbReference>
<feature type="binding site" evidence="13">
    <location>
        <position position="340"/>
    </location>
    <ligand>
        <name>Mg(2+)</name>
        <dbReference type="ChEBI" id="CHEBI:18420"/>
        <label>1</label>
    </ligand>
</feature>
<feature type="binding site" evidence="11">
    <location>
        <position position="309"/>
    </location>
    <ligand>
        <name>L-glutamate</name>
        <dbReference type="ChEBI" id="CHEBI:29985"/>
    </ligand>
</feature>
<dbReference type="OrthoDB" id="36124at2157"/>
<evidence type="ECO:0000256" key="4">
    <source>
        <dbReference type="ARBA" id="ARBA00021364"/>
    </source>
</evidence>
<evidence type="ECO:0000256" key="12">
    <source>
        <dbReference type="PIRSR" id="PIRSR604809-2"/>
    </source>
</evidence>
<dbReference type="NCBIfam" id="TIGR00653">
    <property type="entry name" value="GlnA"/>
    <property type="match status" value="1"/>
</dbReference>
<comment type="cofactor">
    <cofactor evidence="13">
        <name>Mg(2+)</name>
        <dbReference type="ChEBI" id="CHEBI:18420"/>
    </cofactor>
    <text evidence="13">Binds 2 Mg(2+) ions per subunit.</text>
</comment>
<evidence type="ECO:0000256" key="11">
    <source>
        <dbReference type="PIRSR" id="PIRSR604809-1"/>
    </source>
</evidence>
<reference evidence="18 19" key="1">
    <citation type="journal article" date="2020" name="Nature">
        <title>Isolation of an archaeon at the prokaryote-eukaryote interface.</title>
        <authorList>
            <person name="Imachi H."/>
            <person name="Nobu M.K."/>
            <person name="Nakahara N."/>
            <person name="Morono Y."/>
            <person name="Ogawara M."/>
            <person name="Takaki Y."/>
            <person name="Takano Y."/>
            <person name="Uematsu K."/>
            <person name="Ikuta T."/>
            <person name="Ito M."/>
            <person name="Matsui Y."/>
            <person name="Miyazaki M."/>
            <person name="Murata K."/>
            <person name="Saito Y."/>
            <person name="Sakai S."/>
            <person name="Song C."/>
            <person name="Tasumi E."/>
            <person name="Yamanaka Y."/>
            <person name="Yamaguchi T."/>
            <person name="Kamagata Y."/>
            <person name="Tamaki H."/>
            <person name="Takai K."/>
        </authorList>
    </citation>
    <scope>NUCLEOTIDE SEQUENCE [LARGE SCALE GENOMIC DNA]</scope>
    <source>
        <strain evidence="18 19">MK-D1</strain>
    </source>
</reference>
<dbReference type="RefSeq" id="WP_147664546.1">
    <property type="nucleotide sequence ID" value="NZ_CP042905.2"/>
</dbReference>
<evidence type="ECO:0000259" key="16">
    <source>
        <dbReference type="PROSITE" id="PS51986"/>
    </source>
</evidence>
<feature type="binding site" evidence="11">
    <location>
        <begin position="243"/>
        <end position="244"/>
    </location>
    <ligand>
        <name>L-glutamate</name>
        <dbReference type="ChEBI" id="CHEBI:29985"/>
    </ligand>
</feature>
<reference evidence="18 19" key="2">
    <citation type="journal article" date="2024" name="Int. J. Syst. Evol. Microbiol.">
        <title>Promethearchaeum syntrophicum gen. nov., sp. nov., an anaerobic, obligately syntrophic archaeon, the first isolate of the lineage 'Asgard' archaea, and proposal of the new archaeal phylum Promethearchaeota phyl. nov. and kingdom Promethearchaeati regn. nov.</title>
        <authorList>
            <person name="Imachi H."/>
            <person name="Nobu M.K."/>
            <person name="Kato S."/>
            <person name="Takaki Y."/>
            <person name="Miyazaki M."/>
            <person name="Miyata M."/>
            <person name="Ogawara M."/>
            <person name="Saito Y."/>
            <person name="Sakai S."/>
            <person name="Tahara Y.O."/>
            <person name="Takano Y."/>
            <person name="Tasumi E."/>
            <person name="Uematsu K."/>
            <person name="Yoshimura T."/>
            <person name="Itoh T."/>
            <person name="Ohkuma M."/>
            <person name="Takai K."/>
        </authorList>
    </citation>
    <scope>NUCLEOTIDE SEQUENCE [LARGE SCALE GENOMIC DNA]</scope>
    <source>
        <strain evidence="18 19">MK-D1</strain>
    </source>
</reference>
<dbReference type="Pfam" id="PF03951">
    <property type="entry name" value="Gln-synt_N"/>
    <property type="match status" value="1"/>
</dbReference>
<dbReference type="GO" id="GO:0005524">
    <property type="term" value="F:ATP binding"/>
    <property type="evidence" value="ECO:0007669"/>
    <property type="project" value="UniProtKB-KW"/>
</dbReference>